<dbReference type="EMBL" id="SELW01000416">
    <property type="protein sequence ID" value="TID28126.1"/>
    <property type="molecule type" value="Genomic_DNA"/>
</dbReference>
<gene>
    <name evidence="2" type="ORF">CANINC_002663</name>
</gene>
<sequence length="123" mass="14205">MVQTATVPPLKKFWKQATFLCAIAVLAAYSVKQNVTIRRRQQFVKEASSYDSLMQDRVRERSGDSISTVKPGFPIDDGIERYKRKSEYEGAGVSVRSRRTGDKFTWSHFFTDYTKENENDPKK</sequence>
<name>A0A4V4NFM8_9ASCO</name>
<feature type="transmembrane region" description="Helical" evidence="1">
    <location>
        <begin position="13"/>
        <end position="31"/>
    </location>
</feature>
<proteinExistence type="predicted"/>
<keyword evidence="1" id="KW-1133">Transmembrane helix</keyword>
<dbReference type="AlphaFoldDB" id="A0A4V4NFM8"/>
<reference evidence="2 3" key="1">
    <citation type="journal article" date="2019" name="Front. Genet.">
        <title>Whole-Genome Sequencing of the Opportunistic Yeast Pathogen Candida inconspicua Uncovers Its Hybrid Origin.</title>
        <authorList>
            <person name="Mixao V."/>
            <person name="Hansen A.P."/>
            <person name="Saus E."/>
            <person name="Boekhout T."/>
            <person name="Lass-Florl C."/>
            <person name="Gabaldon T."/>
        </authorList>
    </citation>
    <scope>NUCLEOTIDE SEQUENCE [LARGE SCALE GENOMIC DNA]</scope>
    <source>
        <strain evidence="2 3">CBS 180</strain>
    </source>
</reference>
<evidence type="ECO:0000313" key="2">
    <source>
        <dbReference type="EMBL" id="TID28126.1"/>
    </source>
</evidence>
<keyword evidence="1" id="KW-0812">Transmembrane</keyword>
<keyword evidence="3" id="KW-1185">Reference proteome</keyword>
<dbReference type="OrthoDB" id="3999982at2759"/>
<evidence type="ECO:0000313" key="3">
    <source>
        <dbReference type="Proteomes" id="UP000307173"/>
    </source>
</evidence>
<accession>A0A4V4NFM8</accession>
<keyword evidence="1" id="KW-0472">Membrane</keyword>
<evidence type="ECO:0000256" key="1">
    <source>
        <dbReference type="SAM" id="Phobius"/>
    </source>
</evidence>
<organism evidence="2 3">
    <name type="scientific">Pichia inconspicua</name>
    <dbReference type="NCBI Taxonomy" id="52247"/>
    <lineage>
        <taxon>Eukaryota</taxon>
        <taxon>Fungi</taxon>
        <taxon>Dikarya</taxon>
        <taxon>Ascomycota</taxon>
        <taxon>Saccharomycotina</taxon>
        <taxon>Pichiomycetes</taxon>
        <taxon>Pichiales</taxon>
        <taxon>Pichiaceae</taxon>
        <taxon>Pichia</taxon>
    </lineage>
</organism>
<comment type="caution">
    <text evidence="2">The sequence shown here is derived from an EMBL/GenBank/DDBJ whole genome shotgun (WGS) entry which is preliminary data.</text>
</comment>
<protein>
    <submittedName>
        <fullName evidence="2">Uncharacterized protein</fullName>
    </submittedName>
</protein>
<dbReference type="Proteomes" id="UP000307173">
    <property type="component" value="Unassembled WGS sequence"/>
</dbReference>